<organism evidence="3 4">
    <name type="scientific">Acinetobacter kyonggiensis</name>
    <dbReference type="NCBI Taxonomy" id="595670"/>
    <lineage>
        <taxon>Bacteria</taxon>
        <taxon>Pseudomonadati</taxon>
        <taxon>Pseudomonadota</taxon>
        <taxon>Gammaproteobacteria</taxon>
        <taxon>Moraxellales</taxon>
        <taxon>Moraxellaceae</taxon>
        <taxon>Acinetobacter</taxon>
    </lineage>
</organism>
<evidence type="ECO:0000256" key="2">
    <source>
        <dbReference type="SAM" id="Phobius"/>
    </source>
</evidence>
<sequence>MQNFEDAILLKMGLIVLVIVFGLVVLALMVQSFKALRHVQKQEAAEKKNSQSARQLHPKLQQKNKDQN</sequence>
<dbReference type="Proteomes" id="UP000199035">
    <property type="component" value="Unassembled WGS sequence"/>
</dbReference>
<evidence type="ECO:0000313" key="3">
    <source>
        <dbReference type="EMBL" id="SDY02021.1"/>
    </source>
</evidence>
<protein>
    <submittedName>
        <fullName evidence="3">Uncharacterized protein</fullName>
    </submittedName>
</protein>
<dbReference type="EMBL" id="FNPK01000002">
    <property type="protein sequence ID" value="SDY02021.1"/>
    <property type="molecule type" value="Genomic_DNA"/>
</dbReference>
<dbReference type="STRING" id="595670.SAMN05421643_102168"/>
<feature type="transmembrane region" description="Helical" evidence="2">
    <location>
        <begin position="12"/>
        <end position="30"/>
    </location>
</feature>
<evidence type="ECO:0000313" key="4">
    <source>
        <dbReference type="Proteomes" id="UP000199035"/>
    </source>
</evidence>
<name>A0A1H3GFG4_9GAMM</name>
<accession>A0A1H3GFG4</accession>
<proteinExistence type="predicted"/>
<keyword evidence="2" id="KW-0472">Membrane</keyword>
<keyword evidence="2" id="KW-0812">Transmembrane</keyword>
<reference evidence="4" key="1">
    <citation type="submission" date="2016-10" db="EMBL/GenBank/DDBJ databases">
        <authorList>
            <person name="Varghese N."/>
            <person name="Submissions S."/>
        </authorList>
    </citation>
    <scope>NUCLEOTIDE SEQUENCE [LARGE SCALE GENOMIC DNA]</scope>
    <source>
        <strain evidence="4">ANC 5109</strain>
    </source>
</reference>
<keyword evidence="2" id="KW-1133">Transmembrane helix</keyword>
<keyword evidence="4" id="KW-1185">Reference proteome</keyword>
<feature type="region of interest" description="Disordered" evidence="1">
    <location>
        <begin position="44"/>
        <end position="68"/>
    </location>
</feature>
<dbReference type="AlphaFoldDB" id="A0A1H3GFG4"/>
<gene>
    <name evidence="3" type="ORF">SAMN05421643_102168</name>
</gene>
<evidence type="ECO:0000256" key="1">
    <source>
        <dbReference type="SAM" id="MobiDB-lite"/>
    </source>
</evidence>